<dbReference type="PANTHER" id="PTHR40086">
    <property type="entry name" value="PHOSPHOTRANSFERASE YTMP-RELATED"/>
    <property type="match status" value="1"/>
</dbReference>
<dbReference type="Gene3D" id="3.30.200.20">
    <property type="entry name" value="Phosphorylase Kinase, domain 1"/>
    <property type="match status" value="1"/>
</dbReference>
<keyword evidence="2" id="KW-0808">Transferase</keyword>
<dbReference type="AlphaFoldDB" id="A0AA95S844"/>
<dbReference type="InterPro" id="IPR011009">
    <property type="entry name" value="Kinase-like_dom_sf"/>
</dbReference>
<dbReference type="EMBL" id="CP126114">
    <property type="protein sequence ID" value="WHY85455.1"/>
    <property type="molecule type" value="Genomic_DNA"/>
</dbReference>
<name>A0AA95S844_9BACI</name>
<dbReference type="Pfam" id="PF13412">
    <property type="entry name" value="HTH_24"/>
    <property type="match status" value="1"/>
</dbReference>
<dbReference type="Pfam" id="PF12804">
    <property type="entry name" value="NTP_transf_3"/>
    <property type="match status" value="1"/>
</dbReference>
<dbReference type="InterPro" id="IPR029044">
    <property type="entry name" value="Nucleotide-diphossugar_trans"/>
</dbReference>
<evidence type="ECO:0000259" key="1">
    <source>
        <dbReference type="Pfam" id="PF12804"/>
    </source>
</evidence>
<proteinExistence type="predicted"/>
<feature type="domain" description="MobA-like NTP transferase" evidence="1">
    <location>
        <begin position="93"/>
        <end position="214"/>
    </location>
</feature>
<dbReference type="SUPFAM" id="SSF46785">
    <property type="entry name" value="Winged helix' DNA-binding domain"/>
    <property type="match status" value="1"/>
</dbReference>
<dbReference type="PANTHER" id="PTHR40086:SF1">
    <property type="entry name" value="CELL CYCLE REGULATOR CCRZ"/>
    <property type="match status" value="1"/>
</dbReference>
<dbReference type="SUPFAM" id="SSF56112">
    <property type="entry name" value="Protein kinase-like (PK-like)"/>
    <property type="match status" value="1"/>
</dbReference>
<sequence length="626" mass="72589">MEQHLFQLLEAINKNANLNQKKLAEICGISIGKVNYLIHDLTFGDYIYSEKKGRNISYFLTQKGIDFLQSGIEAYHHKKVNIHQEPLTEIKQAVILAAGMRKDLNKPAGLMAIDETTLLKRNLDILQENGINDIVIVTGYKPETFAEYPEFNHLTFVENKKYKWTGSMASLAAAQPHIANDFLLIEDDILIEERAIKEILAHPQRDCVLITNESGSGDEAFVEIKNGYLHKISKDIHQFNHVDGEMIGISKLSYEVYTKMVSEYQQNNRNPLLHYEYMLLDISRHYNIGFLEIHNLIWGEIDSLQHYNIVTEKIYPMLKRKEAVFREIWIKSHLMEALNLAYDDIEDIQPFGGMTNKNFKVVIQGKEYVLRIPGNGTESLINRKEEKFNAALAGNLGIDTELVYFNEESGVKIAELIPEAETLTPKMAKRQDIMELTTANFRILHFSGLEMAGRFDVFEKIDEYERLMQEANALPYEHYEETKAHVMVLKEIYQGMDIALAPCHNDALPQNIVKSGADKLYLIDWEYSGMNDPMWDLAWHAMESDFSPEEEELFLTLYFQEDEVSLQIQQRMIMNKIFQDFLWTIWTVIKEAKGDDFGTYGTDLLARCRKNLEHDLIREMTYEYQK</sequence>
<dbReference type="InterPro" id="IPR025877">
    <property type="entry name" value="MobA-like_NTP_Trfase"/>
</dbReference>
<dbReference type="Proteomes" id="UP001178288">
    <property type="component" value="Chromosome"/>
</dbReference>
<gene>
    <name evidence="2" type="ORF">QNH39_23035</name>
</gene>
<dbReference type="Gene3D" id="3.90.1200.10">
    <property type="match status" value="1"/>
</dbReference>
<reference evidence="2" key="1">
    <citation type="submission" date="2023-05" db="EMBL/GenBank/DDBJ databases">
        <title>Comparative genomics of Bacillaceae isolates and their secondary metabolite potential.</title>
        <authorList>
            <person name="Song L."/>
            <person name="Nielsen L.J."/>
            <person name="Mohite O."/>
            <person name="Xu X."/>
            <person name="Weber T."/>
            <person name="Kovacs A.T."/>
        </authorList>
    </citation>
    <scope>NUCLEOTIDE SEQUENCE</scope>
    <source>
        <strain evidence="2">XLM17</strain>
    </source>
</reference>
<dbReference type="Gene3D" id="1.10.10.10">
    <property type="entry name" value="Winged helix-like DNA-binding domain superfamily/Winged helix DNA-binding domain"/>
    <property type="match status" value="1"/>
</dbReference>
<dbReference type="Gene3D" id="3.90.550.10">
    <property type="entry name" value="Spore Coat Polysaccharide Biosynthesis Protein SpsA, Chain A"/>
    <property type="match status" value="1"/>
</dbReference>
<dbReference type="GO" id="GO:0016779">
    <property type="term" value="F:nucleotidyltransferase activity"/>
    <property type="evidence" value="ECO:0007669"/>
    <property type="project" value="UniProtKB-KW"/>
</dbReference>
<dbReference type="InterPro" id="IPR036388">
    <property type="entry name" value="WH-like_DNA-bd_sf"/>
</dbReference>
<dbReference type="KEGG" id="nnv:QNH39_23035"/>
<keyword evidence="3" id="KW-1185">Reference proteome</keyword>
<dbReference type="RefSeq" id="WP_066091928.1">
    <property type="nucleotide sequence ID" value="NZ_CP126114.1"/>
</dbReference>
<evidence type="ECO:0000313" key="2">
    <source>
        <dbReference type="EMBL" id="WHY85455.1"/>
    </source>
</evidence>
<accession>A0AA95S844</accession>
<keyword evidence="2" id="KW-0548">Nucleotidyltransferase</keyword>
<dbReference type="GO" id="GO:0016301">
    <property type="term" value="F:kinase activity"/>
    <property type="evidence" value="ECO:0007669"/>
    <property type="project" value="UniProtKB-KW"/>
</dbReference>
<dbReference type="Pfam" id="PF01633">
    <property type="entry name" value="Choline_kinase"/>
    <property type="match status" value="1"/>
</dbReference>
<dbReference type="CDD" id="cd05151">
    <property type="entry name" value="ChoK-like"/>
    <property type="match status" value="1"/>
</dbReference>
<evidence type="ECO:0000313" key="3">
    <source>
        <dbReference type="Proteomes" id="UP001178288"/>
    </source>
</evidence>
<dbReference type="SUPFAM" id="SSF53448">
    <property type="entry name" value="Nucleotide-diphospho-sugar transferases"/>
    <property type="match status" value="1"/>
</dbReference>
<dbReference type="InterPro" id="IPR052077">
    <property type="entry name" value="CcrZ_PhaseVar_Mediator"/>
</dbReference>
<organism evidence="2 3">
    <name type="scientific">Neobacillus novalis</name>
    <dbReference type="NCBI Taxonomy" id="220687"/>
    <lineage>
        <taxon>Bacteria</taxon>
        <taxon>Bacillati</taxon>
        <taxon>Bacillota</taxon>
        <taxon>Bacilli</taxon>
        <taxon>Bacillales</taxon>
        <taxon>Bacillaceae</taxon>
        <taxon>Neobacillus</taxon>
    </lineage>
</organism>
<dbReference type="InterPro" id="IPR036390">
    <property type="entry name" value="WH_DNA-bd_sf"/>
</dbReference>
<protein>
    <submittedName>
        <fullName evidence="2">Phosphocholine cytidylyltransferase/choline kinase family protein</fullName>
    </submittedName>
</protein>
<keyword evidence="2" id="KW-0418">Kinase</keyword>